<keyword evidence="1" id="KW-0732">Signal</keyword>
<evidence type="ECO:0000313" key="4">
    <source>
        <dbReference type="Proteomes" id="UP001595722"/>
    </source>
</evidence>
<reference evidence="4" key="1">
    <citation type="journal article" date="2019" name="Int. J. Syst. Evol. Microbiol.">
        <title>The Global Catalogue of Microorganisms (GCM) 10K type strain sequencing project: providing services to taxonomists for standard genome sequencing and annotation.</title>
        <authorList>
            <consortium name="The Broad Institute Genomics Platform"/>
            <consortium name="The Broad Institute Genome Sequencing Center for Infectious Disease"/>
            <person name="Wu L."/>
            <person name="Ma J."/>
        </authorList>
    </citation>
    <scope>NUCLEOTIDE SEQUENCE [LARGE SCALE GENOMIC DNA]</scope>
    <source>
        <strain evidence="4">KCTC 42424</strain>
    </source>
</reference>
<accession>A0ABV7VQW0</accession>
<feature type="signal peptide" evidence="1">
    <location>
        <begin position="1"/>
        <end position="32"/>
    </location>
</feature>
<dbReference type="Pfam" id="PF13372">
    <property type="entry name" value="Alginate_exp"/>
    <property type="match status" value="1"/>
</dbReference>
<gene>
    <name evidence="3" type="ORF">ACFOMG_06830</name>
</gene>
<evidence type="ECO:0000259" key="2">
    <source>
        <dbReference type="Pfam" id="PF13372"/>
    </source>
</evidence>
<proteinExistence type="predicted"/>
<dbReference type="EMBL" id="JBHRYB010000005">
    <property type="protein sequence ID" value="MFC3679824.1"/>
    <property type="molecule type" value="Genomic_DNA"/>
</dbReference>
<dbReference type="InterPro" id="IPR025388">
    <property type="entry name" value="Alginate_export_dom"/>
</dbReference>
<dbReference type="Proteomes" id="UP001595722">
    <property type="component" value="Unassembled WGS sequence"/>
</dbReference>
<keyword evidence="4" id="KW-1185">Reference proteome</keyword>
<evidence type="ECO:0000256" key="1">
    <source>
        <dbReference type="SAM" id="SignalP"/>
    </source>
</evidence>
<feature type="domain" description="Alginate export" evidence="2">
    <location>
        <begin position="132"/>
        <end position="277"/>
    </location>
</feature>
<feature type="chain" id="PRO_5046280062" evidence="1">
    <location>
        <begin position="33"/>
        <end position="398"/>
    </location>
</feature>
<protein>
    <submittedName>
        <fullName evidence="3">Alginate export family protein</fullName>
    </submittedName>
</protein>
<dbReference type="RefSeq" id="WP_376865612.1">
    <property type="nucleotide sequence ID" value="NZ_JBHRYB010000005.1"/>
</dbReference>
<comment type="caution">
    <text evidence="3">The sequence shown here is derived from an EMBL/GenBank/DDBJ whole genome shotgun (WGS) entry which is preliminary data.</text>
</comment>
<organism evidence="3 4">
    <name type="scientific">Bacterioplanoides pacificum</name>
    <dbReference type="NCBI Taxonomy" id="1171596"/>
    <lineage>
        <taxon>Bacteria</taxon>
        <taxon>Pseudomonadati</taxon>
        <taxon>Pseudomonadota</taxon>
        <taxon>Gammaproteobacteria</taxon>
        <taxon>Oceanospirillales</taxon>
        <taxon>Oceanospirillaceae</taxon>
        <taxon>Bacterioplanoides</taxon>
    </lineage>
</organism>
<evidence type="ECO:0000313" key="3">
    <source>
        <dbReference type="EMBL" id="MFC3679824.1"/>
    </source>
</evidence>
<name>A0ABV7VQW0_9GAMM</name>
<sequence>MKQAIHTFAAVLPVNAAAVLVPALLLASALPAASQAGTLSDSLLQGKPSAQLRLRYENNDSNTNNKTASALTLASRLGYQTADYHGLTLLAEVEDVRALIDDYRPQKPGYDVVADPVNSEINRLQLHYRYQAVSATIGRQRLIFDNARFVGNVGWRQNEQTFDALRLNYKKDQLDLSYAFIDQVNDILFNASDVSSHIIHLGYQTAIGKLSLYGYLLEDDDSHNRLDTFGGRFSGQQTAGQLKLLYNAELASQNAEAGNNDFSAGYALLEAGVQLSAVQLLLGNEILGSDDGQYGFSTPLATKHAFNGWADQFLASGSQGLSDRYLKLSGRFAGNKLLAHYHDYQADEGNEDRGHEVNLLLSRQFSKQFSLGVKFADYQAGDTGNDSQKLWLWGQAKF</sequence>